<evidence type="ECO:0000313" key="6">
    <source>
        <dbReference type="EMBL" id="NML46072.1"/>
    </source>
</evidence>
<dbReference type="Gene3D" id="1.10.10.10">
    <property type="entry name" value="Winged helix-like DNA-binding domain superfamily/Winged helix DNA-binding domain"/>
    <property type="match status" value="1"/>
</dbReference>
<dbReference type="PROSITE" id="PS50931">
    <property type="entry name" value="HTH_LYSR"/>
    <property type="match status" value="1"/>
</dbReference>
<organism evidence="6 7">
    <name type="scientific">Ramlibacter agri</name>
    <dbReference type="NCBI Taxonomy" id="2728837"/>
    <lineage>
        <taxon>Bacteria</taxon>
        <taxon>Pseudomonadati</taxon>
        <taxon>Pseudomonadota</taxon>
        <taxon>Betaproteobacteria</taxon>
        <taxon>Burkholderiales</taxon>
        <taxon>Comamonadaceae</taxon>
        <taxon>Ramlibacter</taxon>
    </lineage>
</organism>
<dbReference type="Pfam" id="PF00126">
    <property type="entry name" value="HTH_1"/>
    <property type="match status" value="1"/>
</dbReference>
<proteinExistence type="inferred from homology"/>
<dbReference type="SUPFAM" id="SSF53850">
    <property type="entry name" value="Periplasmic binding protein-like II"/>
    <property type="match status" value="1"/>
</dbReference>
<dbReference type="Gene3D" id="3.40.190.290">
    <property type="match status" value="1"/>
</dbReference>
<evidence type="ECO:0000259" key="5">
    <source>
        <dbReference type="PROSITE" id="PS50931"/>
    </source>
</evidence>
<keyword evidence="4" id="KW-0804">Transcription</keyword>
<comment type="caution">
    <text evidence="6">The sequence shown here is derived from an EMBL/GenBank/DDBJ whole genome shotgun (WGS) entry which is preliminary data.</text>
</comment>
<dbReference type="InterPro" id="IPR036390">
    <property type="entry name" value="WH_DNA-bd_sf"/>
</dbReference>
<sequence length="326" mass="36429">MQQSSSPPLDRGDLQLLLAIKQQGSLAGAATAAGVVPSVITKRLAALEARLGLKLFQRTTRRVVPTPEGEVLCQRAVALLEGFAAMEAELQERQKEPVGRIRLAATFGFGRLWLGPALADFQARHPQLELQLQLVEQLPDLALEGYDGAVWLWSVRGQRASEWTGRRLARNQRVLVASPDYLRRHGTPQGVEELAQHACLVVRENEQFEVWRLQRERDRTEMRVRVGSPLSSNSGELVRDWCLAGHGIMLRSLWDIAAPLASGELVRVLPGYAMVDADIHWLAPHTPTTPRRIRLLVDFLAERFRAEPWKLKPASAAARPGSRPRR</sequence>
<dbReference type="PANTHER" id="PTHR30537">
    <property type="entry name" value="HTH-TYPE TRANSCRIPTIONAL REGULATOR"/>
    <property type="match status" value="1"/>
</dbReference>
<dbReference type="InterPro" id="IPR000847">
    <property type="entry name" value="LysR_HTH_N"/>
</dbReference>
<gene>
    <name evidence="6" type="ORF">HHL11_20160</name>
</gene>
<keyword evidence="3" id="KW-0238">DNA-binding</keyword>
<dbReference type="AlphaFoldDB" id="A0A848H807"/>
<protein>
    <submittedName>
        <fullName evidence="6">LysR family transcriptional regulator</fullName>
    </submittedName>
</protein>
<dbReference type="InterPro" id="IPR058163">
    <property type="entry name" value="LysR-type_TF_proteobact-type"/>
</dbReference>
<dbReference type="GO" id="GO:0003700">
    <property type="term" value="F:DNA-binding transcription factor activity"/>
    <property type="evidence" value="ECO:0007669"/>
    <property type="project" value="InterPro"/>
</dbReference>
<keyword evidence="7" id="KW-1185">Reference proteome</keyword>
<evidence type="ECO:0000256" key="3">
    <source>
        <dbReference type="ARBA" id="ARBA00023125"/>
    </source>
</evidence>
<dbReference type="EMBL" id="JABBFX010000002">
    <property type="protein sequence ID" value="NML46072.1"/>
    <property type="molecule type" value="Genomic_DNA"/>
</dbReference>
<dbReference type="Proteomes" id="UP000541185">
    <property type="component" value="Unassembled WGS sequence"/>
</dbReference>
<evidence type="ECO:0000256" key="1">
    <source>
        <dbReference type="ARBA" id="ARBA00009437"/>
    </source>
</evidence>
<dbReference type="SUPFAM" id="SSF46785">
    <property type="entry name" value="Winged helix' DNA-binding domain"/>
    <property type="match status" value="1"/>
</dbReference>
<evidence type="ECO:0000256" key="4">
    <source>
        <dbReference type="ARBA" id="ARBA00023163"/>
    </source>
</evidence>
<dbReference type="GO" id="GO:0043565">
    <property type="term" value="F:sequence-specific DNA binding"/>
    <property type="evidence" value="ECO:0007669"/>
    <property type="project" value="TreeGrafter"/>
</dbReference>
<evidence type="ECO:0000313" key="7">
    <source>
        <dbReference type="Proteomes" id="UP000541185"/>
    </source>
</evidence>
<dbReference type="InterPro" id="IPR005119">
    <property type="entry name" value="LysR_subst-bd"/>
</dbReference>
<reference evidence="6 7" key="1">
    <citation type="submission" date="2020-04" db="EMBL/GenBank/DDBJ databases">
        <title>Ramlibacter sp. G-1-2-2 isolated from soil.</title>
        <authorList>
            <person name="Dahal R.H."/>
        </authorList>
    </citation>
    <scope>NUCLEOTIDE SEQUENCE [LARGE SCALE GENOMIC DNA]</scope>
    <source>
        <strain evidence="6 7">G-1-2-2</strain>
    </source>
</reference>
<dbReference type="GO" id="GO:0006351">
    <property type="term" value="P:DNA-templated transcription"/>
    <property type="evidence" value="ECO:0007669"/>
    <property type="project" value="TreeGrafter"/>
</dbReference>
<keyword evidence="2" id="KW-0805">Transcription regulation</keyword>
<accession>A0A848H807</accession>
<comment type="similarity">
    <text evidence="1">Belongs to the LysR transcriptional regulatory family.</text>
</comment>
<feature type="domain" description="HTH lysR-type" evidence="5">
    <location>
        <begin position="13"/>
        <end position="66"/>
    </location>
</feature>
<dbReference type="InterPro" id="IPR036388">
    <property type="entry name" value="WH-like_DNA-bd_sf"/>
</dbReference>
<name>A0A848H807_9BURK</name>
<dbReference type="PANTHER" id="PTHR30537:SF5">
    <property type="entry name" value="HTH-TYPE TRANSCRIPTIONAL ACTIVATOR TTDR-RELATED"/>
    <property type="match status" value="1"/>
</dbReference>
<dbReference type="RefSeq" id="WP_169420361.1">
    <property type="nucleotide sequence ID" value="NZ_JABBFX010000002.1"/>
</dbReference>
<evidence type="ECO:0000256" key="2">
    <source>
        <dbReference type="ARBA" id="ARBA00023015"/>
    </source>
</evidence>
<dbReference type="Pfam" id="PF03466">
    <property type="entry name" value="LysR_substrate"/>
    <property type="match status" value="1"/>
</dbReference>